<sequence length="256" mass="28219">MIQLSRSIYITLESSDKDPMWFGSFLPSVFSSLHLPTMLVFSNRRQDQISALLLRQIQQTSGEDWNDVELLLSTASPRSGGLPKLPTLKAQLVKPILVQWQEVNNSTTLIMQEIMEETMGSGGMQLEGVMLLSLQCKIVFAASTCAEASVVHNFSIPQKKTIPSDTSEHKVTIAVLDLSSLLRLDCVPSKDTQCFPGTASVYVDNSFSSKVPIKSVASGERFDCPLGVDPLIKVDYKPSHNYPTGWSHQQVGYHSA</sequence>
<dbReference type="AlphaFoldDB" id="A0A915DXW2"/>
<keyword evidence="2" id="KW-1185">Reference proteome</keyword>
<dbReference type="Proteomes" id="UP000887574">
    <property type="component" value="Unplaced"/>
</dbReference>
<dbReference type="PANTHER" id="PTHR31005">
    <property type="entry name" value="DUF4139 DOMAIN-CONTAINING PROTEIN"/>
    <property type="match status" value="1"/>
</dbReference>
<reference evidence="3" key="1">
    <citation type="submission" date="2022-11" db="UniProtKB">
        <authorList>
            <consortium name="WormBaseParasite"/>
        </authorList>
    </citation>
    <scope>IDENTIFICATION</scope>
</reference>
<proteinExistence type="predicted"/>
<evidence type="ECO:0000313" key="2">
    <source>
        <dbReference type="Proteomes" id="UP000887574"/>
    </source>
</evidence>
<name>A0A915DXW2_9BILA</name>
<evidence type="ECO:0000313" key="3">
    <source>
        <dbReference type="WBParaSite" id="jg24622"/>
    </source>
</evidence>
<dbReference type="PANTHER" id="PTHR31005:SF8">
    <property type="entry name" value="DUF4139 DOMAIN-CONTAINING PROTEIN"/>
    <property type="match status" value="1"/>
</dbReference>
<evidence type="ECO:0000259" key="1">
    <source>
        <dbReference type="Pfam" id="PF13598"/>
    </source>
</evidence>
<dbReference type="InterPro" id="IPR011935">
    <property type="entry name" value="CHP02231"/>
</dbReference>
<accession>A0A915DXW2</accession>
<protein>
    <submittedName>
        <fullName evidence="3">DUF4139 domain-containing protein</fullName>
    </submittedName>
</protein>
<dbReference type="Pfam" id="PF13598">
    <property type="entry name" value="DUF4139"/>
    <property type="match status" value="1"/>
</dbReference>
<dbReference type="WBParaSite" id="jg24622">
    <property type="protein sequence ID" value="jg24622"/>
    <property type="gene ID" value="jg24622"/>
</dbReference>
<dbReference type="InterPro" id="IPR037291">
    <property type="entry name" value="DUF4139"/>
</dbReference>
<organism evidence="2 3">
    <name type="scientific">Ditylenchus dipsaci</name>
    <dbReference type="NCBI Taxonomy" id="166011"/>
    <lineage>
        <taxon>Eukaryota</taxon>
        <taxon>Metazoa</taxon>
        <taxon>Ecdysozoa</taxon>
        <taxon>Nematoda</taxon>
        <taxon>Chromadorea</taxon>
        <taxon>Rhabditida</taxon>
        <taxon>Tylenchina</taxon>
        <taxon>Tylenchomorpha</taxon>
        <taxon>Sphaerularioidea</taxon>
        <taxon>Anguinidae</taxon>
        <taxon>Anguininae</taxon>
        <taxon>Ditylenchus</taxon>
    </lineage>
</organism>
<feature type="domain" description="DUF4139" evidence="1">
    <location>
        <begin position="55"/>
        <end position="241"/>
    </location>
</feature>